<comment type="catalytic activity">
    <reaction evidence="7 9 14">
        <text>(S)-4-amino-5-oxopentanoate + tRNA(Glu) + NADP(+) = L-glutamyl-tRNA(Glu) + NADPH + H(+)</text>
        <dbReference type="Rhea" id="RHEA:12344"/>
        <dbReference type="Rhea" id="RHEA-COMP:9663"/>
        <dbReference type="Rhea" id="RHEA-COMP:9680"/>
        <dbReference type="ChEBI" id="CHEBI:15378"/>
        <dbReference type="ChEBI" id="CHEBI:57501"/>
        <dbReference type="ChEBI" id="CHEBI:57783"/>
        <dbReference type="ChEBI" id="CHEBI:58349"/>
        <dbReference type="ChEBI" id="CHEBI:78442"/>
        <dbReference type="ChEBI" id="CHEBI:78520"/>
        <dbReference type="EC" id="1.2.1.70"/>
    </reaction>
</comment>
<comment type="miscellaneous">
    <text evidence="9">During catalysis, the active site Cys acts as a nucleophile attacking the alpha-carbonyl group of tRNA-bound glutamate with the formation of a thioester intermediate between enzyme and glutamate, and the concomitant release of tRNA(Glu). The thioester intermediate is finally reduced by direct hydride transfer from NADPH, to form the product GSA.</text>
</comment>
<evidence type="ECO:0000256" key="7">
    <source>
        <dbReference type="ARBA" id="ARBA00047464"/>
    </source>
</evidence>
<dbReference type="NCBIfam" id="TIGR01035">
    <property type="entry name" value="hemA"/>
    <property type="match status" value="1"/>
</dbReference>
<dbReference type="EC" id="1.2.1.70" evidence="3 9"/>
<name>A0A562S2S1_9BACT</name>
<feature type="binding site" evidence="9 12">
    <location>
        <begin position="203"/>
        <end position="208"/>
    </location>
    <ligand>
        <name>NADP(+)</name>
        <dbReference type="ChEBI" id="CHEBI:58349"/>
    </ligand>
</feature>
<organism evidence="18 19">
    <name type="scientific">Desulfobotulus alkaliphilus</name>
    <dbReference type="NCBI Taxonomy" id="622671"/>
    <lineage>
        <taxon>Bacteria</taxon>
        <taxon>Pseudomonadati</taxon>
        <taxon>Thermodesulfobacteriota</taxon>
        <taxon>Desulfobacteria</taxon>
        <taxon>Desulfobacterales</taxon>
        <taxon>Desulfobacteraceae</taxon>
        <taxon>Desulfobotulus</taxon>
    </lineage>
</organism>
<keyword evidence="6 9" id="KW-0627">Porphyrin biosynthesis</keyword>
<dbReference type="GO" id="GO:0008883">
    <property type="term" value="F:glutamyl-tRNA reductase activity"/>
    <property type="evidence" value="ECO:0007669"/>
    <property type="project" value="UniProtKB-UniRule"/>
</dbReference>
<comment type="function">
    <text evidence="9">Catalyzes the NADPH-dependent reduction of glutamyl-tRNA(Glu) to glutamate 1-semialdehyde (GSA).</text>
</comment>
<evidence type="ECO:0000256" key="14">
    <source>
        <dbReference type="RuleBase" id="RU000584"/>
    </source>
</evidence>
<dbReference type="Gene3D" id="3.40.50.720">
    <property type="entry name" value="NAD(P)-binding Rossmann-like Domain"/>
    <property type="match status" value="1"/>
</dbReference>
<keyword evidence="4 9" id="KW-0521">NADP</keyword>
<evidence type="ECO:0000256" key="3">
    <source>
        <dbReference type="ARBA" id="ARBA00012970"/>
    </source>
</evidence>
<dbReference type="PANTHER" id="PTHR43013">
    <property type="entry name" value="GLUTAMYL-TRNA REDUCTASE"/>
    <property type="match status" value="1"/>
</dbReference>
<dbReference type="AlphaFoldDB" id="A0A562S2S1"/>
<dbReference type="InterPro" id="IPR036453">
    <property type="entry name" value="GluRdtase_dimer_dom_sf"/>
</dbReference>
<dbReference type="SUPFAM" id="SSF69075">
    <property type="entry name" value="Glutamyl tRNA-reductase dimerization domain"/>
    <property type="match status" value="1"/>
</dbReference>
<proteinExistence type="inferred from homology"/>
<dbReference type="Pfam" id="PF00745">
    <property type="entry name" value="GlutR_dimer"/>
    <property type="match status" value="1"/>
</dbReference>
<dbReference type="Pfam" id="PF01488">
    <property type="entry name" value="Shikimate_DH"/>
    <property type="match status" value="1"/>
</dbReference>
<feature type="active site" description="Nucleophile" evidence="9 10">
    <location>
        <position position="64"/>
    </location>
</feature>
<reference evidence="18 19" key="1">
    <citation type="submission" date="2019-07" db="EMBL/GenBank/DDBJ databases">
        <title>Genome sequencing of 100 strains of the haloalkaliphilic chemolithoautotrophic sulfur-oxidizing bacterium Thioalkalivibrio.</title>
        <authorList>
            <person name="Muyzer G."/>
        </authorList>
    </citation>
    <scope>NUCLEOTIDE SEQUENCE [LARGE SCALE GENOMIC DNA]</scope>
    <source>
        <strain evidence="18 19">ASO4-4</strain>
    </source>
</reference>
<dbReference type="PROSITE" id="PS00747">
    <property type="entry name" value="GLUTR"/>
    <property type="match status" value="1"/>
</dbReference>
<evidence type="ECO:0000256" key="1">
    <source>
        <dbReference type="ARBA" id="ARBA00005059"/>
    </source>
</evidence>
<comment type="caution">
    <text evidence="18">The sequence shown here is derived from an EMBL/GenBank/DDBJ whole genome shotgun (WGS) entry which is preliminary data.</text>
</comment>
<dbReference type="FunFam" id="3.40.50.720:FF:000031">
    <property type="entry name" value="Glutamyl-tRNA reductase"/>
    <property type="match status" value="1"/>
</dbReference>
<keyword evidence="5 9" id="KW-0560">Oxidoreductase</keyword>
<dbReference type="InterPro" id="IPR036291">
    <property type="entry name" value="NAD(P)-bd_dom_sf"/>
</dbReference>
<evidence type="ECO:0000256" key="5">
    <source>
        <dbReference type="ARBA" id="ARBA00023002"/>
    </source>
</evidence>
<evidence type="ECO:0000259" key="17">
    <source>
        <dbReference type="Pfam" id="PF05201"/>
    </source>
</evidence>
<evidence type="ECO:0000256" key="6">
    <source>
        <dbReference type="ARBA" id="ARBA00023244"/>
    </source>
</evidence>
<dbReference type="InterPro" id="IPR006151">
    <property type="entry name" value="Shikm_DH/Glu-tRNA_Rdtase"/>
</dbReference>
<dbReference type="PIRSF" id="PIRSF000445">
    <property type="entry name" value="4pyrrol_synth_GluRdtase"/>
    <property type="match status" value="1"/>
</dbReference>
<dbReference type="PANTHER" id="PTHR43013:SF1">
    <property type="entry name" value="GLUTAMYL-TRNA REDUCTASE"/>
    <property type="match status" value="1"/>
</dbReference>
<feature type="domain" description="Tetrapyrrole biosynthesis glutamyl-tRNA reductase dimerisation" evidence="15">
    <location>
        <begin position="334"/>
        <end position="432"/>
    </location>
</feature>
<protein>
    <recommendedName>
        <fullName evidence="8 9">Glutamyl-tRNA reductase</fullName>
        <shortName evidence="9">GluTR</shortName>
        <ecNumber evidence="3 9">1.2.1.70</ecNumber>
    </recommendedName>
</protein>
<keyword evidence="19" id="KW-1185">Reference proteome</keyword>
<comment type="similarity">
    <text evidence="2 9 14">Belongs to the glutamyl-tRNA reductase family.</text>
</comment>
<dbReference type="InterPro" id="IPR015896">
    <property type="entry name" value="4pyrrol_synth_GluRdtase_dimer"/>
</dbReference>
<evidence type="ECO:0000256" key="8">
    <source>
        <dbReference type="ARBA" id="ARBA00068659"/>
    </source>
</evidence>
<evidence type="ECO:0000256" key="10">
    <source>
        <dbReference type="PIRSR" id="PIRSR000445-1"/>
    </source>
</evidence>
<dbReference type="InterPro" id="IPR018214">
    <property type="entry name" value="GluRdtase_CS"/>
</dbReference>
<dbReference type="UniPathway" id="UPA00251">
    <property type="reaction ID" value="UER00316"/>
</dbReference>
<dbReference type="InterPro" id="IPR000343">
    <property type="entry name" value="4pyrrol_synth_GluRdtase"/>
</dbReference>
<evidence type="ECO:0000256" key="12">
    <source>
        <dbReference type="PIRSR" id="PIRSR000445-3"/>
    </source>
</evidence>
<dbReference type="GO" id="GO:0050661">
    <property type="term" value="F:NADP binding"/>
    <property type="evidence" value="ECO:0007669"/>
    <property type="project" value="InterPro"/>
</dbReference>
<dbReference type="EMBL" id="VLLC01000003">
    <property type="protein sequence ID" value="TWI75655.1"/>
    <property type="molecule type" value="Genomic_DNA"/>
</dbReference>
<dbReference type="InterPro" id="IPR036343">
    <property type="entry name" value="GluRdtase_N_sf"/>
</dbReference>
<gene>
    <name evidence="9" type="primary">hemA</name>
    <name evidence="18" type="ORF">LZ24_00706</name>
</gene>
<evidence type="ECO:0000259" key="16">
    <source>
        <dbReference type="Pfam" id="PF01488"/>
    </source>
</evidence>
<dbReference type="InterPro" id="IPR015895">
    <property type="entry name" value="4pyrrol_synth_GluRdtase_N"/>
</dbReference>
<dbReference type="SUPFAM" id="SSF69742">
    <property type="entry name" value="Glutamyl tRNA-reductase catalytic, N-terminal domain"/>
    <property type="match status" value="1"/>
</dbReference>
<dbReference type="Gene3D" id="3.30.460.30">
    <property type="entry name" value="Glutamyl-tRNA reductase, N-terminal domain"/>
    <property type="match status" value="1"/>
</dbReference>
<dbReference type="SUPFAM" id="SSF51735">
    <property type="entry name" value="NAD(P)-binding Rossmann-fold domains"/>
    <property type="match status" value="1"/>
</dbReference>
<evidence type="ECO:0000313" key="19">
    <source>
        <dbReference type="Proteomes" id="UP000318307"/>
    </source>
</evidence>
<dbReference type="GO" id="GO:0019353">
    <property type="term" value="P:protoporphyrinogen IX biosynthetic process from glutamate"/>
    <property type="evidence" value="ECO:0007669"/>
    <property type="project" value="TreeGrafter"/>
</dbReference>
<evidence type="ECO:0000256" key="11">
    <source>
        <dbReference type="PIRSR" id="PIRSR000445-2"/>
    </source>
</evidence>
<comment type="domain">
    <text evidence="9">Possesses an unusual extended V-shaped dimeric structure with each monomer consisting of three distinct domains arranged along a curved 'spinal' alpha-helix. The N-terminal catalytic domain specifically recognizes the glutamate moiety of the substrate. The second domain is the NADPH-binding domain, and the third C-terminal domain is responsible for dimerization.</text>
</comment>
<dbReference type="HAMAP" id="MF_00087">
    <property type="entry name" value="Glu_tRNA_reductase"/>
    <property type="match status" value="1"/>
</dbReference>
<sequence length="492" mass="54988">MPLQASGWDGMSRLPGIVLLGMNHKTAALEVREKLSLNTEEVTYLLLALKQAEGISEAMILSTCNRVEFLLVAENMQDARNRVFSELALRKNLKPELFSPCFYTHEGLDAVRHLFRVAASLDSMVLGEPQILGQVKQAYQGSTGAGASGPILNRMLHRAFQVAKRIRTETGIGDHAVSISYAAIELARKIFGSLEGRKAMLLGAGEMAELAVEHLLRHKISGILVANRTFERGLALARRFGGEAIRFEDVFENLGDVDIIISSTGAPDYVIRRADVRPLMRKRQNRSLFFIDIAVPRDVDPAINTLDNAYVYDIDDLQGVVDDNLNERKQEAGRAEGIIEEAVLRFADWVEGLALVPTIKELRTKVGTILEDELKRTLGEDWLRQGENPEALDRMVEAMVTKVLHDPIALLKSGGMHGHRDRYLGWIRLLFNMDPVENHIDSEQMPRMTPCMRKRERGDMDCSGQAVCPGQSGETGTLWRLCCGREKKDRCE</sequence>
<comment type="subunit">
    <text evidence="9">Homodimer.</text>
</comment>
<feature type="binding site" evidence="9 11">
    <location>
        <begin position="63"/>
        <end position="66"/>
    </location>
    <ligand>
        <name>substrate</name>
    </ligand>
</feature>
<evidence type="ECO:0000256" key="9">
    <source>
        <dbReference type="HAMAP-Rule" id="MF_00087"/>
    </source>
</evidence>
<evidence type="ECO:0000256" key="13">
    <source>
        <dbReference type="PIRSR" id="PIRSR000445-4"/>
    </source>
</evidence>
<feature type="domain" description="Glutamyl-tRNA reductase N-terminal" evidence="17">
    <location>
        <begin position="20"/>
        <end position="170"/>
    </location>
</feature>
<accession>A0A562S2S1</accession>
<evidence type="ECO:0000313" key="18">
    <source>
        <dbReference type="EMBL" id="TWI75655.1"/>
    </source>
</evidence>
<feature type="domain" description="Quinate/shikimate 5-dehydrogenase/glutamyl-tRNA reductase" evidence="16">
    <location>
        <begin position="185"/>
        <end position="320"/>
    </location>
</feature>
<dbReference type="FunFam" id="3.30.460.30:FF:000001">
    <property type="entry name" value="Glutamyl-tRNA reductase"/>
    <property type="match status" value="1"/>
</dbReference>
<dbReference type="CDD" id="cd05213">
    <property type="entry name" value="NAD_bind_Glutamyl_tRNA_reduct"/>
    <property type="match status" value="1"/>
</dbReference>
<feature type="binding site" evidence="9 11">
    <location>
        <position position="123"/>
    </location>
    <ligand>
        <name>substrate</name>
    </ligand>
</feature>
<comment type="pathway">
    <text evidence="1 9 14">Porphyrin-containing compound metabolism; protoporphyrin-IX biosynthesis; 5-aminolevulinate from L-glutamyl-tRNA(Glu): step 1/2.</text>
</comment>
<feature type="site" description="Important for activity" evidence="9 13">
    <location>
        <position position="113"/>
    </location>
</feature>
<feature type="binding site" evidence="9 11">
    <location>
        <position position="134"/>
    </location>
    <ligand>
        <name>substrate</name>
    </ligand>
</feature>
<evidence type="ECO:0000256" key="2">
    <source>
        <dbReference type="ARBA" id="ARBA00005916"/>
    </source>
</evidence>
<dbReference type="Pfam" id="PF05201">
    <property type="entry name" value="GlutR_N"/>
    <property type="match status" value="1"/>
</dbReference>
<dbReference type="Proteomes" id="UP000318307">
    <property type="component" value="Unassembled WGS sequence"/>
</dbReference>
<evidence type="ECO:0000259" key="15">
    <source>
        <dbReference type="Pfam" id="PF00745"/>
    </source>
</evidence>
<feature type="binding site" evidence="9 11">
    <location>
        <begin position="128"/>
        <end position="130"/>
    </location>
    <ligand>
        <name>substrate</name>
    </ligand>
</feature>
<evidence type="ECO:0000256" key="4">
    <source>
        <dbReference type="ARBA" id="ARBA00022857"/>
    </source>
</evidence>